<protein>
    <submittedName>
        <fullName evidence="1">PIN domain protein</fullName>
    </submittedName>
</protein>
<organism evidence="1">
    <name type="scientific">Mariniphaga anaerophila</name>
    <dbReference type="NCBI Taxonomy" id="1484053"/>
    <lineage>
        <taxon>Bacteria</taxon>
        <taxon>Pseudomonadati</taxon>
        <taxon>Bacteroidota</taxon>
        <taxon>Bacteroidia</taxon>
        <taxon>Marinilabiliales</taxon>
        <taxon>Prolixibacteraceae</taxon>
        <taxon>Mariniphaga</taxon>
    </lineage>
</organism>
<name>A0A831PLI1_9BACT</name>
<dbReference type="Gene3D" id="3.40.50.1010">
    <property type="entry name" value="5'-nuclease"/>
    <property type="match status" value="1"/>
</dbReference>
<proteinExistence type="predicted"/>
<reference evidence="1" key="1">
    <citation type="journal article" date="2020" name="mSystems">
        <title>Genome- and Community-Level Interaction Insights into Carbon Utilization and Element Cycling Functions of Hydrothermarchaeota in Hydrothermal Sediment.</title>
        <authorList>
            <person name="Zhou Z."/>
            <person name="Liu Y."/>
            <person name="Xu W."/>
            <person name="Pan J."/>
            <person name="Luo Z.H."/>
            <person name="Li M."/>
        </authorList>
    </citation>
    <scope>NUCLEOTIDE SEQUENCE [LARGE SCALE GENOMIC DNA]</scope>
    <source>
        <strain evidence="1">SpSt-1217</strain>
    </source>
</reference>
<dbReference type="SUPFAM" id="SSF88723">
    <property type="entry name" value="PIN domain-like"/>
    <property type="match status" value="1"/>
</dbReference>
<gene>
    <name evidence="1" type="ORF">ENN90_13345</name>
</gene>
<dbReference type="AlphaFoldDB" id="A0A831PLI1"/>
<dbReference type="EMBL" id="DSDK01000747">
    <property type="protein sequence ID" value="HDR52580.1"/>
    <property type="molecule type" value="Genomic_DNA"/>
</dbReference>
<dbReference type="InterPro" id="IPR029060">
    <property type="entry name" value="PIN-like_dom_sf"/>
</dbReference>
<dbReference type="Proteomes" id="UP000886047">
    <property type="component" value="Unassembled WGS sequence"/>
</dbReference>
<accession>A0A831PLI1</accession>
<evidence type="ECO:0000313" key="1">
    <source>
        <dbReference type="EMBL" id="HDR52580.1"/>
    </source>
</evidence>
<sequence>MLIYLDNCSFNRPFDDQKQIRIRIETEAKLYIQENIVSGAFQLAWSYILEYENSVNPYPERKETIENWKKYAGVDTGETNDIIELAKVLQKKGLKSKDALHVACATKLNCAYFITTDLNLIKKLRTFEPLKVVNPVDFINQLENR</sequence>
<comment type="caution">
    <text evidence="1">The sequence shown here is derived from an EMBL/GenBank/DDBJ whole genome shotgun (WGS) entry which is preliminary data.</text>
</comment>